<dbReference type="KEGG" id="ngr:NAEGRDRAFT_72138"/>
<proteinExistence type="predicted"/>
<dbReference type="GeneID" id="8854549"/>
<dbReference type="InParanoid" id="D2VT15"/>
<dbReference type="EMBL" id="GG738895">
    <property type="protein sequence ID" value="EFC40004.1"/>
    <property type="molecule type" value="Genomic_DNA"/>
</dbReference>
<evidence type="ECO:0000313" key="2">
    <source>
        <dbReference type="EMBL" id="EFC40004.1"/>
    </source>
</evidence>
<evidence type="ECO:0000313" key="3">
    <source>
        <dbReference type="Proteomes" id="UP000006671"/>
    </source>
</evidence>
<keyword evidence="1" id="KW-0812">Transmembrane</keyword>
<organism evidence="3">
    <name type="scientific">Naegleria gruberi</name>
    <name type="common">Amoeba</name>
    <dbReference type="NCBI Taxonomy" id="5762"/>
    <lineage>
        <taxon>Eukaryota</taxon>
        <taxon>Discoba</taxon>
        <taxon>Heterolobosea</taxon>
        <taxon>Tetramitia</taxon>
        <taxon>Eutetramitia</taxon>
        <taxon>Vahlkampfiidae</taxon>
        <taxon>Naegleria</taxon>
    </lineage>
</organism>
<dbReference type="AlphaFoldDB" id="D2VT15"/>
<keyword evidence="1" id="KW-1133">Transmembrane helix</keyword>
<feature type="transmembrane region" description="Helical" evidence="1">
    <location>
        <begin position="231"/>
        <end position="256"/>
    </location>
</feature>
<dbReference type="VEuPathDB" id="AmoebaDB:NAEGRDRAFT_72138"/>
<reference evidence="2 3" key="1">
    <citation type="journal article" date="2010" name="Cell">
        <title>The genome of Naegleria gruberi illuminates early eukaryotic versatility.</title>
        <authorList>
            <person name="Fritz-Laylin L.K."/>
            <person name="Prochnik S.E."/>
            <person name="Ginger M.L."/>
            <person name="Dacks J.B."/>
            <person name="Carpenter M.L."/>
            <person name="Field M.C."/>
            <person name="Kuo A."/>
            <person name="Paredez A."/>
            <person name="Chapman J."/>
            <person name="Pham J."/>
            <person name="Shu S."/>
            <person name="Neupane R."/>
            <person name="Cipriano M."/>
            <person name="Mancuso J."/>
            <person name="Tu H."/>
            <person name="Salamov A."/>
            <person name="Lindquist E."/>
            <person name="Shapiro H."/>
            <person name="Lucas S."/>
            <person name="Grigoriev I.V."/>
            <person name="Cande W.Z."/>
            <person name="Fulton C."/>
            <person name="Rokhsar D.S."/>
            <person name="Dawson S.C."/>
        </authorList>
    </citation>
    <scope>NUCLEOTIDE SEQUENCE [LARGE SCALE GENOMIC DNA]</scope>
    <source>
        <strain evidence="2 3">NEG-M</strain>
    </source>
</reference>
<feature type="transmembrane region" description="Helical" evidence="1">
    <location>
        <begin position="268"/>
        <end position="289"/>
    </location>
</feature>
<dbReference type="RefSeq" id="XP_002672748.1">
    <property type="nucleotide sequence ID" value="XM_002672702.1"/>
</dbReference>
<keyword evidence="1" id="KW-0472">Membrane</keyword>
<name>D2VT15_NAEGR</name>
<protein>
    <submittedName>
        <fullName evidence="2">Predicted protein</fullName>
    </submittedName>
</protein>
<gene>
    <name evidence="2" type="ORF">NAEGRDRAFT_72138</name>
</gene>
<keyword evidence="3" id="KW-1185">Reference proteome</keyword>
<dbReference type="Proteomes" id="UP000006671">
    <property type="component" value="Unassembled WGS sequence"/>
</dbReference>
<sequence>MKTCWSCCKRLSYLNILFIPRDSDRNIEVCYCPGHEKYIHYSLDNYGKIMKLADSYEFSKDRIYKFTLHYKNGFNVKKIYSKPRESHRNQKEIILKNKELYIELTGPTLYEYNTVTLIHQESINSDITISIPNIQDSEHYKNRCYLVRSDLFVRPLYDINSFFHDISAPNKCGDLKVSRKGDSILWTISKKNIKQLVFRFMITNAMILPLSLLLFVYLTDYSIDSISTDNIQLLMLFLDSVSLSCISLFASDYFTNRYRRVSTESFKFLAKIGIGSFFLKLVISFIFPFLSPVDTASPFRLSLQFTIPYIFSLFTTIVSCSCLAQTSFWYARSCDWFYNLRKKESALGRVFNKCLSWITNLSSLKGVDNDTEERCVVN</sequence>
<feature type="transmembrane region" description="Helical" evidence="1">
    <location>
        <begin position="196"/>
        <end position="219"/>
    </location>
</feature>
<feature type="transmembrane region" description="Helical" evidence="1">
    <location>
        <begin position="309"/>
        <end position="331"/>
    </location>
</feature>
<accession>D2VT15</accession>
<evidence type="ECO:0000256" key="1">
    <source>
        <dbReference type="SAM" id="Phobius"/>
    </source>
</evidence>